<dbReference type="EMBL" id="LGAA01000022">
    <property type="protein sequence ID" value="KPD02258.1"/>
    <property type="molecule type" value="Genomic_DNA"/>
</dbReference>
<evidence type="ECO:0000256" key="7">
    <source>
        <dbReference type="PIRNR" id="PIRNR004532"/>
    </source>
</evidence>
<dbReference type="GO" id="GO:0006071">
    <property type="term" value="P:glycerol metabolic process"/>
    <property type="evidence" value="ECO:0007669"/>
    <property type="project" value="InterPro"/>
</dbReference>
<name>A0A0N0ZA85_9GAMM</name>
<dbReference type="GO" id="GO:0030145">
    <property type="term" value="F:manganese ion binding"/>
    <property type="evidence" value="ECO:0007669"/>
    <property type="project" value="UniProtKB-ARBA"/>
</dbReference>
<evidence type="ECO:0000256" key="9">
    <source>
        <dbReference type="PIRSR" id="PIRSR004532-2"/>
    </source>
</evidence>
<feature type="binding site" evidence="9">
    <location>
        <position position="213"/>
    </location>
    <ligand>
        <name>substrate</name>
    </ligand>
</feature>
<feature type="binding site" evidence="9">
    <location>
        <begin position="167"/>
        <end position="169"/>
    </location>
    <ligand>
        <name>substrate</name>
    </ligand>
</feature>
<dbReference type="OrthoDB" id="9779353at2"/>
<accession>A0A0N0ZA85</accession>
<organism evidence="10 11">
    <name type="scientific">Moellerella wisconsensis ATCC 35017</name>
    <dbReference type="NCBI Taxonomy" id="1354267"/>
    <lineage>
        <taxon>Bacteria</taxon>
        <taxon>Pseudomonadati</taxon>
        <taxon>Pseudomonadota</taxon>
        <taxon>Gammaproteobacteria</taxon>
        <taxon>Enterobacterales</taxon>
        <taxon>Morganellaceae</taxon>
        <taxon>Moellerella</taxon>
    </lineage>
</organism>
<keyword evidence="6 7" id="KW-0119">Carbohydrate metabolism</keyword>
<dbReference type="PIRSF" id="PIRSF004532">
    <property type="entry name" value="GlpX"/>
    <property type="match status" value="1"/>
</dbReference>
<dbReference type="RefSeq" id="WP_053908689.1">
    <property type="nucleotide sequence ID" value="NZ_CAWMUS010000022.1"/>
</dbReference>
<dbReference type="Gene3D" id="3.30.540.10">
    <property type="entry name" value="Fructose-1,6-Bisphosphatase, subunit A, domain 1"/>
    <property type="match status" value="1"/>
</dbReference>
<comment type="caution">
    <text evidence="10">The sequence shown here is derived from an EMBL/GenBank/DDBJ whole genome shotgun (WGS) entry which is preliminary data.</text>
</comment>
<evidence type="ECO:0000313" key="11">
    <source>
        <dbReference type="Proteomes" id="UP000053226"/>
    </source>
</evidence>
<dbReference type="PANTHER" id="PTHR30447:SF0">
    <property type="entry name" value="FRUCTOSE-1,6-BISPHOSPHATASE 1 CLASS 2-RELATED"/>
    <property type="match status" value="1"/>
</dbReference>
<dbReference type="GO" id="GO:0006094">
    <property type="term" value="P:gluconeogenesis"/>
    <property type="evidence" value="ECO:0007669"/>
    <property type="project" value="InterPro"/>
</dbReference>
<feature type="binding site" evidence="9">
    <location>
        <begin position="189"/>
        <end position="191"/>
    </location>
    <ligand>
        <name>substrate</name>
    </ligand>
</feature>
<dbReference type="AlphaFoldDB" id="A0A0N0ZA85"/>
<comment type="cofactor">
    <cofactor evidence="8">
        <name>Mn(2+)</name>
        <dbReference type="ChEBI" id="CHEBI:29035"/>
    </cofactor>
</comment>
<dbReference type="GO" id="GO:0042132">
    <property type="term" value="F:fructose 1,6-bisphosphate 1-phosphatase activity"/>
    <property type="evidence" value="ECO:0007669"/>
    <property type="project" value="UniProtKB-EC"/>
</dbReference>
<feature type="binding site" evidence="8">
    <location>
        <position position="35"/>
    </location>
    <ligand>
        <name>Mn(2+)</name>
        <dbReference type="ChEBI" id="CHEBI:29035"/>
        <label>1</label>
    </ligand>
</feature>
<reference evidence="10 11" key="1">
    <citation type="submission" date="2015-07" db="EMBL/GenBank/DDBJ databases">
        <title>ATOL: Assembling a taxonomically balanced genome-scale reconstruction of the evolutionary history of the Enterobacteriaceae.</title>
        <authorList>
            <person name="Plunkett G.III."/>
            <person name="Neeno-Eckwall E.C."/>
            <person name="Glasner J.D."/>
            <person name="Perna N.T."/>
        </authorList>
    </citation>
    <scope>NUCLEOTIDE SEQUENCE [LARGE SCALE GENOMIC DNA]</scope>
    <source>
        <strain evidence="10 11">ATCC 35017</strain>
    </source>
</reference>
<proteinExistence type="inferred from homology"/>
<keyword evidence="11" id="KW-1185">Reference proteome</keyword>
<evidence type="ECO:0000256" key="4">
    <source>
        <dbReference type="ARBA" id="ARBA00022801"/>
    </source>
</evidence>
<dbReference type="SUPFAM" id="SSF56655">
    <property type="entry name" value="Carbohydrate phosphatase"/>
    <property type="match status" value="1"/>
</dbReference>
<dbReference type="FunFam" id="3.40.190.90:FF:000001">
    <property type="entry name" value="Fructose-1,6-bisphosphatase"/>
    <property type="match status" value="1"/>
</dbReference>
<dbReference type="NCBIfam" id="TIGR00330">
    <property type="entry name" value="glpX"/>
    <property type="match status" value="1"/>
</dbReference>
<evidence type="ECO:0000256" key="8">
    <source>
        <dbReference type="PIRSR" id="PIRSR004532-1"/>
    </source>
</evidence>
<dbReference type="InterPro" id="IPR004464">
    <property type="entry name" value="FBPase_class-2/SBPase"/>
</dbReference>
<keyword evidence="4 10" id="KW-0378">Hydrolase</keyword>
<keyword evidence="5 8" id="KW-0464">Manganese</keyword>
<gene>
    <name evidence="10" type="ORF">M992_2260</name>
</gene>
<evidence type="ECO:0000256" key="1">
    <source>
        <dbReference type="ARBA" id="ARBA00001273"/>
    </source>
</evidence>
<feature type="binding site" evidence="9">
    <location>
        <position position="122"/>
    </location>
    <ligand>
        <name>substrate</name>
    </ligand>
</feature>
<evidence type="ECO:0000256" key="2">
    <source>
        <dbReference type="ARBA" id="ARBA00008989"/>
    </source>
</evidence>
<dbReference type="Pfam" id="PF03320">
    <property type="entry name" value="FBPase_glpX"/>
    <property type="match status" value="1"/>
</dbReference>
<protein>
    <recommendedName>
        <fullName evidence="7">Fructose-1,6-bisphosphatase</fullName>
    </recommendedName>
</protein>
<feature type="binding site" evidence="8">
    <location>
        <position position="88"/>
    </location>
    <ligand>
        <name>Mn(2+)</name>
        <dbReference type="ChEBI" id="CHEBI:29035"/>
        <label>2</label>
    </ligand>
</feature>
<feature type="binding site" evidence="9">
    <location>
        <begin position="91"/>
        <end position="93"/>
    </location>
    <ligand>
        <name>substrate</name>
    </ligand>
</feature>
<dbReference type="PANTHER" id="PTHR30447">
    <property type="entry name" value="FRUCTOSE-1,6-BISPHOSPHATASE CLASS 2"/>
    <property type="match status" value="1"/>
</dbReference>
<evidence type="ECO:0000313" key="10">
    <source>
        <dbReference type="EMBL" id="KPD02258.1"/>
    </source>
</evidence>
<dbReference type="GO" id="GO:0005829">
    <property type="term" value="C:cytosol"/>
    <property type="evidence" value="ECO:0007669"/>
    <property type="project" value="TreeGrafter"/>
</dbReference>
<evidence type="ECO:0000256" key="3">
    <source>
        <dbReference type="ARBA" id="ARBA00022723"/>
    </source>
</evidence>
<dbReference type="Proteomes" id="UP000053226">
    <property type="component" value="Unassembled WGS sequence"/>
</dbReference>
<comment type="similarity">
    <text evidence="2 7">Belongs to the FBPase class 2 family.</text>
</comment>
<evidence type="ECO:0000256" key="6">
    <source>
        <dbReference type="ARBA" id="ARBA00023277"/>
    </source>
</evidence>
<feature type="binding site" evidence="8">
    <location>
        <position position="59"/>
    </location>
    <ligand>
        <name>Mn(2+)</name>
        <dbReference type="ChEBI" id="CHEBI:29035"/>
        <label>1</label>
    </ligand>
</feature>
<keyword evidence="3 8" id="KW-0479">Metal-binding</keyword>
<sequence>MKISDELAHAIASVTEVAAIAAYDWVGKQDKNAADLAAVEAMRNRLNEIDFQGKIVIGEGEIDDAPMLYIGETVGRQHSNSSLDIAVDPIDGTRMVACNEPNAIAVLAAAEAGSLLQAPDMYMEKLVVGQQAKGVVSLDNPLETNIKLLSSALNKPIEQLSISILDKPRHQHIIHRLRSQGVNVITMPDGDVLASLLAILPQHNIDMMYGIGGAPEGVISAVIAKALGGDMHSRLITRDQAKGNSVENQRIAEQERTRCQQMGAEVGQILTLDNVVRSQNIMFAATAITPASPMAGIYNDLYVKTTETLLINGHNKSLKLIKNHYYQ</sequence>
<feature type="binding site" evidence="8">
    <location>
        <position position="216"/>
    </location>
    <ligand>
        <name>Mn(2+)</name>
        <dbReference type="ChEBI" id="CHEBI:29035"/>
        <label>2</label>
    </ligand>
</feature>
<evidence type="ECO:0000256" key="5">
    <source>
        <dbReference type="ARBA" id="ARBA00023211"/>
    </source>
</evidence>
<feature type="binding site" evidence="8">
    <location>
        <position position="91"/>
    </location>
    <ligand>
        <name>Mn(2+)</name>
        <dbReference type="ChEBI" id="CHEBI:29035"/>
        <label>2</label>
    </ligand>
</feature>
<dbReference type="Gene3D" id="3.40.190.90">
    <property type="match status" value="1"/>
</dbReference>
<comment type="catalytic activity">
    <reaction evidence="1">
        <text>beta-D-fructose 1,6-bisphosphate + H2O = beta-D-fructose 6-phosphate + phosphate</text>
        <dbReference type="Rhea" id="RHEA:11064"/>
        <dbReference type="ChEBI" id="CHEBI:15377"/>
        <dbReference type="ChEBI" id="CHEBI:32966"/>
        <dbReference type="ChEBI" id="CHEBI:43474"/>
        <dbReference type="ChEBI" id="CHEBI:57634"/>
        <dbReference type="EC" id="3.1.3.11"/>
    </reaction>
</comment>
<dbReference type="GO" id="GO:0030388">
    <property type="term" value="P:fructose 1,6-bisphosphate metabolic process"/>
    <property type="evidence" value="ECO:0007669"/>
    <property type="project" value="TreeGrafter"/>
</dbReference>